<dbReference type="OMA" id="HISFLGV"/>
<keyword evidence="3" id="KW-0804">Transcription</keyword>
<evidence type="ECO:0000256" key="3">
    <source>
        <dbReference type="ARBA" id="ARBA00023163"/>
    </source>
</evidence>
<gene>
    <name evidence="6" type="ORF">CHH72_11335</name>
</gene>
<dbReference type="Gene3D" id="3.40.50.2300">
    <property type="match status" value="2"/>
</dbReference>
<dbReference type="SMART" id="SM00354">
    <property type="entry name" value="HTH_LACI"/>
    <property type="match status" value="1"/>
</dbReference>
<dbReference type="Proteomes" id="UP000216207">
    <property type="component" value="Unassembled WGS sequence"/>
</dbReference>
<dbReference type="Pfam" id="PF13377">
    <property type="entry name" value="Peripla_BP_3"/>
    <property type="match status" value="1"/>
</dbReference>
<dbReference type="CDD" id="cd01392">
    <property type="entry name" value="HTH_LacI"/>
    <property type="match status" value="1"/>
</dbReference>
<dbReference type="PROSITE" id="PS50943">
    <property type="entry name" value="HTH_CROC1"/>
    <property type="match status" value="1"/>
</dbReference>
<dbReference type="PANTHER" id="PTHR30146">
    <property type="entry name" value="LACI-RELATED TRANSCRIPTIONAL REPRESSOR"/>
    <property type="match status" value="1"/>
</dbReference>
<accession>A0A268P0D4</accession>
<dbReference type="PROSITE" id="PS50932">
    <property type="entry name" value="HTH_LACI_2"/>
    <property type="match status" value="1"/>
</dbReference>
<evidence type="ECO:0000313" key="6">
    <source>
        <dbReference type="EMBL" id="PAE88959.1"/>
    </source>
</evidence>
<dbReference type="SUPFAM" id="SSF53822">
    <property type="entry name" value="Periplasmic binding protein-like I"/>
    <property type="match status" value="1"/>
</dbReference>
<organism evidence="6 7">
    <name type="scientific">Shouchella clausii</name>
    <name type="common">Alkalihalobacillus clausii</name>
    <dbReference type="NCBI Taxonomy" id="79880"/>
    <lineage>
        <taxon>Bacteria</taxon>
        <taxon>Bacillati</taxon>
        <taxon>Bacillota</taxon>
        <taxon>Bacilli</taxon>
        <taxon>Bacillales</taxon>
        <taxon>Bacillaceae</taxon>
        <taxon>Shouchella</taxon>
    </lineage>
</organism>
<dbReference type="InterPro" id="IPR001387">
    <property type="entry name" value="Cro/C1-type_HTH"/>
</dbReference>
<proteinExistence type="predicted"/>
<dbReference type="Gene3D" id="1.10.260.40">
    <property type="entry name" value="lambda repressor-like DNA-binding domains"/>
    <property type="match status" value="1"/>
</dbReference>
<dbReference type="PANTHER" id="PTHR30146:SF154">
    <property type="entry name" value="TRANSCRIPTION REGULATOR, MEMBER OF GALR FAMILY"/>
    <property type="match status" value="1"/>
</dbReference>
<dbReference type="GO" id="GO:0003700">
    <property type="term" value="F:DNA-binding transcription factor activity"/>
    <property type="evidence" value="ECO:0007669"/>
    <property type="project" value="TreeGrafter"/>
</dbReference>
<evidence type="ECO:0000313" key="7">
    <source>
        <dbReference type="Proteomes" id="UP000216207"/>
    </source>
</evidence>
<dbReference type="AlphaFoldDB" id="A0A268P0D4"/>
<feature type="domain" description="HTH lacI-type" evidence="4">
    <location>
        <begin position="3"/>
        <end position="56"/>
    </location>
</feature>
<evidence type="ECO:0000259" key="5">
    <source>
        <dbReference type="PROSITE" id="PS50943"/>
    </source>
</evidence>
<keyword evidence="1" id="KW-0805">Transcription regulation</keyword>
<dbReference type="SUPFAM" id="SSF47413">
    <property type="entry name" value="lambda repressor-like DNA-binding domains"/>
    <property type="match status" value="1"/>
</dbReference>
<protein>
    <submittedName>
        <fullName evidence="6">LacI family transcriptional regulator</fullName>
    </submittedName>
</protein>
<reference evidence="6 7" key="1">
    <citation type="submission" date="2017-07" db="EMBL/GenBank/DDBJ databases">
        <title>Isolation and whole genome analysis of endospore-forming bacteria from heroin.</title>
        <authorList>
            <person name="Kalinowski J."/>
            <person name="Ahrens B."/>
            <person name="Al-Dilaimi A."/>
            <person name="Winkler A."/>
            <person name="Wibberg D."/>
            <person name="Schleenbecker U."/>
            <person name="Ruckert C."/>
            <person name="Wolfel R."/>
            <person name="Grass G."/>
        </authorList>
    </citation>
    <scope>NUCLEOTIDE SEQUENCE [LARGE SCALE GENOMIC DNA]</scope>
    <source>
        <strain evidence="6 7">7539</strain>
    </source>
</reference>
<keyword evidence="2" id="KW-0238">DNA-binding</keyword>
<dbReference type="InterPro" id="IPR010982">
    <property type="entry name" value="Lambda_DNA-bd_dom_sf"/>
</dbReference>
<evidence type="ECO:0000256" key="2">
    <source>
        <dbReference type="ARBA" id="ARBA00023125"/>
    </source>
</evidence>
<sequence length="335" mass="36689">MNITIADIAKIAGVAKSTVSRYLNGGSVSDTTRLKIEQVIKETGYIPNSFAQSLKAKKTSIIGVIVPRLDSFSVAQTVTGMEEELRENGYQMLIINTNQDLSREIEALYDLARQKISGIVLLATQITDFHLAAIKEIGIPVIFHGQQHPDVHSIIYNDYAAGYEIGRYILSKGHNRIAYLGVTEQDVAVGVERKCGFQKALKEQSGATAQFYESGFKVAAAVEAASTILDGSGQRPTAIVCATDSIALGVMKAAHMKEWRIPEDLSVTGIGGYDVTEVIHPGLTTVKYQYAAGGRLAARHIIKLVHDERVDRLTVLQCELIERESVDNKSIHRLY</sequence>
<evidence type="ECO:0000256" key="1">
    <source>
        <dbReference type="ARBA" id="ARBA00023015"/>
    </source>
</evidence>
<dbReference type="GO" id="GO:0000976">
    <property type="term" value="F:transcription cis-regulatory region binding"/>
    <property type="evidence" value="ECO:0007669"/>
    <property type="project" value="TreeGrafter"/>
</dbReference>
<comment type="caution">
    <text evidence="6">The sequence shown here is derived from an EMBL/GenBank/DDBJ whole genome shotgun (WGS) entry which is preliminary data.</text>
</comment>
<dbReference type="InterPro" id="IPR028082">
    <property type="entry name" value="Peripla_BP_I"/>
</dbReference>
<name>A0A268P0D4_SHOCL</name>
<dbReference type="EMBL" id="NPCC01000012">
    <property type="protein sequence ID" value="PAE88959.1"/>
    <property type="molecule type" value="Genomic_DNA"/>
</dbReference>
<dbReference type="Pfam" id="PF00356">
    <property type="entry name" value="LacI"/>
    <property type="match status" value="1"/>
</dbReference>
<evidence type="ECO:0000259" key="4">
    <source>
        <dbReference type="PROSITE" id="PS50932"/>
    </source>
</evidence>
<feature type="domain" description="HTH cro/C1-type" evidence="5">
    <location>
        <begin position="2"/>
        <end position="46"/>
    </location>
</feature>
<dbReference type="RefSeq" id="WP_011248602.1">
    <property type="nucleotide sequence ID" value="NZ_BOQS01000013.1"/>
</dbReference>
<dbReference type="InterPro" id="IPR000843">
    <property type="entry name" value="HTH_LacI"/>
</dbReference>
<dbReference type="InterPro" id="IPR046335">
    <property type="entry name" value="LacI/GalR-like_sensor"/>
</dbReference>
<dbReference type="PRINTS" id="PR00036">
    <property type="entry name" value="HTHLACI"/>
</dbReference>
<dbReference type="CDD" id="cd01542">
    <property type="entry name" value="PBP1_TreR-like"/>
    <property type="match status" value="1"/>
</dbReference>